<dbReference type="SUPFAM" id="SSF53850">
    <property type="entry name" value="Periplasmic binding protein-like II"/>
    <property type="match status" value="1"/>
</dbReference>
<dbReference type="OrthoDB" id="366726at2"/>
<evidence type="ECO:0000256" key="1">
    <source>
        <dbReference type="ARBA" id="ARBA00022729"/>
    </source>
</evidence>
<dbReference type="Gene3D" id="3.40.190.10">
    <property type="entry name" value="Periplasmic binding protein-like II"/>
    <property type="match status" value="2"/>
</dbReference>
<keyword evidence="1" id="KW-0732">Signal</keyword>
<name>A0A1V0TK02_9ACTN</name>
<keyword evidence="3" id="KW-1185">Reference proteome</keyword>
<dbReference type="KEGG" id="sgv:B1H19_02925"/>
<proteinExistence type="predicted"/>
<dbReference type="Proteomes" id="UP000192726">
    <property type="component" value="Chromosome"/>
</dbReference>
<organism evidence="2 3">
    <name type="scientific">Streptomyces gilvosporeus</name>
    <dbReference type="NCBI Taxonomy" id="553510"/>
    <lineage>
        <taxon>Bacteria</taxon>
        <taxon>Bacillati</taxon>
        <taxon>Actinomycetota</taxon>
        <taxon>Actinomycetes</taxon>
        <taxon>Kitasatosporales</taxon>
        <taxon>Streptomycetaceae</taxon>
        <taxon>Streptomyces</taxon>
    </lineage>
</organism>
<dbReference type="GO" id="GO:0030976">
    <property type="term" value="F:thiamine pyrophosphate binding"/>
    <property type="evidence" value="ECO:0007669"/>
    <property type="project" value="TreeGrafter"/>
</dbReference>
<reference evidence="2 3" key="1">
    <citation type="submission" date="2017-04" db="EMBL/GenBank/DDBJ databases">
        <title>Complete Genome Sequence of Streptomyces gilvosporeus F607, a Capable Producer of Natamycin.</title>
        <authorList>
            <person name="Zong G."/>
            <person name="Zhong C."/>
            <person name="Fu J."/>
            <person name="Qin R."/>
            <person name="Cao G."/>
        </authorList>
    </citation>
    <scope>NUCLEOTIDE SEQUENCE [LARGE SCALE GENOMIC DNA]</scope>
    <source>
        <strain evidence="2 3">F607</strain>
    </source>
</reference>
<dbReference type="AlphaFoldDB" id="A0A1V0TK02"/>
<dbReference type="GO" id="GO:0015888">
    <property type="term" value="P:thiamine transport"/>
    <property type="evidence" value="ECO:0007669"/>
    <property type="project" value="TreeGrafter"/>
</dbReference>
<accession>A0A1V0TK02</accession>
<dbReference type="GO" id="GO:0030975">
    <property type="term" value="F:thiamine binding"/>
    <property type="evidence" value="ECO:0007669"/>
    <property type="project" value="TreeGrafter"/>
</dbReference>
<dbReference type="PANTHER" id="PTHR30006:SF2">
    <property type="entry name" value="ABC TRANSPORTER SUBSTRATE-BINDING PROTEIN"/>
    <property type="match status" value="1"/>
</dbReference>
<evidence type="ECO:0000313" key="2">
    <source>
        <dbReference type="EMBL" id="ARF53254.1"/>
    </source>
</evidence>
<dbReference type="PANTHER" id="PTHR30006">
    <property type="entry name" value="THIAMINE-BINDING PERIPLASMIC PROTEIN-RELATED"/>
    <property type="match status" value="1"/>
</dbReference>
<dbReference type="STRING" id="553510.B1H19_02925"/>
<sequence length="439" mass="46556">MQRGLPVSRWRRRVVPAFISATGRPCLLRPTCSDKSLAPPSCHWYTSGDVVTTLSPRTAALPRTAVLTGGLAVAALTLSACGAAPTAQGGAGTEKAATATSAQEFGGMNALVAAAKKEGEIHAIALPRDWANYGALIDGFQKKYGIKVKVENPDGSSQDEINAITSRKGQDRAPDVVDLGSSFALSAAQQGLLAPYKVAAFDKIPAQQKDAQARWYNDYGGYVSIGCDAKRVKKCPTTFAELRGSQYKGQVALNGNPTKSGSAFGGVYAAALANHGSFDDIQPGLDLFAELKKNGNYTPVESTPATVEKGETPISIDWDYLNAGYAEEFKSKGVDWKVTVPKDGQFSQYYSQALNKDAPHPAAARLWEEYLYSTEGQNLWLKGSARPALMAAMEKDGTLDKTAAAKLPEVTGAPKFPTEAQQAKAKQVLGQGWGKAVSG</sequence>
<dbReference type="Pfam" id="PF13343">
    <property type="entry name" value="SBP_bac_6"/>
    <property type="match status" value="1"/>
</dbReference>
<evidence type="ECO:0000313" key="3">
    <source>
        <dbReference type="Proteomes" id="UP000192726"/>
    </source>
</evidence>
<gene>
    <name evidence="2" type="ORF">B1H19_02925</name>
</gene>
<protein>
    <submittedName>
        <fullName evidence="2">ABC transporter substrate-binding protein</fullName>
    </submittedName>
</protein>
<dbReference type="EMBL" id="CP020569">
    <property type="protein sequence ID" value="ARF53254.1"/>
    <property type="molecule type" value="Genomic_DNA"/>
</dbReference>
<dbReference type="GO" id="GO:0030288">
    <property type="term" value="C:outer membrane-bounded periplasmic space"/>
    <property type="evidence" value="ECO:0007669"/>
    <property type="project" value="TreeGrafter"/>
</dbReference>